<dbReference type="Proteomes" id="UP001146793">
    <property type="component" value="Unassembled WGS sequence"/>
</dbReference>
<name>A0AAV7YXQ6_9EUKA</name>
<gene>
    <name evidence="2" type="ORF">M0812_01786</name>
</gene>
<feature type="compositionally biased region" description="Basic and acidic residues" evidence="1">
    <location>
        <begin position="43"/>
        <end position="52"/>
    </location>
</feature>
<evidence type="ECO:0000313" key="3">
    <source>
        <dbReference type="Proteomes" id="UP001146793"/>
    </source>
</evidence>
<proteinExistence type="predicted"/>
<organism evidence="2 3">
    <name type="scientific">Anaeramoeba flamelloides</name>
    <dbReference type="NCBI Taxonomy" id="1746091"/>
    <lineage>
        <taxon>Eukaryota</taxon>
        <taxon>Metamonada</taxon>
        <taxon>Anaeramoebidae</taxon>
        <taxon>Anaeramoeba</taxon>
    </lineage>
</organism>
<dbReference type="EMBL" id="JANTQA010000042">
    <property type="protein sequence ID" value="KAJ3434667.1"/>
    <property type="molecule type" value="Genomic_DNA"/>
</dbReference>
<feature type="compositionally biased region" description="Low complexity" evidence="1">
    <location>
        <begin position="53"/>
        <end position="69"/>
    </location>
</feature>
<evidence type="ECO:0000313" key="2">
    <source>
        <dbReference type="EMBL" id="KAJ3434667.1"/>
    </source>
</evidence>
<protein>
    <submittedName>
        <fullName evidence="2">Uncharacterized protein</fullName>
    </submittedName>
</protein>
<reference evidence="2" key="1">
    <citation type="submission" date="2022-08" db="EMBL/GenBank/DDBJ databases">
        <title>Novel sulphate-reducing endosymbionts in the free-living metamonad Anaeramoeba.</title>
        <authorList>
            <person name="Jerlstrom-Hultqvist J."/>
            <person name="Cepicka I."/>
            <person name="Gallot-Lavallee L."/>
            <person name="Salas-Leiva D."/>
            <person name="Curtis B.A."/>
            <person name="Zahonova K."/>
            <person name="Pipaliya S."/>
            <person name="Dacks J."/>
            <person name="Roger A.J."/>
        </authorList>
    </citation>
    <scope>NUCLEOTIDE SEQUENCE</scope>
    <source>
        <strain evidence="2">Busselton2</strain>
    </source>
</reference>
<sequence>MSDIWQIVEDQPTKNESNTSDLSKKEEKPDLNEQNIKIVSLTFEKKNEKGESENSQSSNSSEITSSEDTSSSEENSEKDLFSELRSVKDYQDCKSYFLNFLANNEQLSPKALKILFKTEPCIIFLNFIVQLKEETVQKKIEKVNSNNSEEFENLKQSTNPYENYPLFDTNNKIQKDNLNMNVICDDQNLYSKQIKTEYIRAILALLKKSIELIYDYTVMSEIGKTLPNHFSYLTADIALGFSHSIGRICSAMITINQDNNYNSNNNVFGLDRIRLFEFLVELFQWYSVTETESKKEDISYYLDKIPENFWVQLIKWFLRYNPKENIGLSSFINLLCNLIRLYSQIQKKNSLLNTYLLENNLWCNFQKQLITDTKKLLPKNSKYQPYFSSLPIPNNIKYKNNGVKVKSGYARSLGFIKNKVNEIKNEKKYN</sequence>
<dbReference type="AlphaFoldDB" id="A0AAV7YXQ6"/>
<feature type="compositionally biased region" description="Basic and acidic residues" evidence="1">
    <location>
        <begin position="22"/>
        <end position="31"/>
    </location>
</feature>
<evidence type="ECO:0000256" key="1">
    <source>
        <dbReference type="SAM" id="MobiDB-lite"/>
    </source>
</evidence>
<accession>A0AAV7YXQ6</accession>
<feature type="region of interest" description="Disordered" evidence="1">
    <location>
        <begin position="1"/>
        <end position="78"/>
    </location>
</feature>
<comment type="caution">
    <text evidence="2">The sequence shown here is derived from an EMBL/GenBank/DDBJ whole genome shotgun (WGS) entry which is preliminary data.</text>
</comment>